<proteinExistence type="predicted"/>
<organism evidence="2">
    <name type="scientific">uncultured Solirubrobacteraceae bacterium</name>
    <dbReference type="NCBI Taxonomy" id="1162706"/>
    <lineage>
        <taxon>Bacteria</taxon>
        <taxon>Bacillati</taxon>
        <taxon>Actinomycetota</taxon>
        <taxon>Thermoleophilia</taxon>
        <taxon>Solirubrobacterales</taxon>
        <taxon>Solirubrobacteraceae</taxon>
        <taxon>environmental samples</taxon>
    </lineage>
</organism>
<feature type="compositionally biased region" description="Low complexity" evidence="1">
    <location>
        <begin position="160"/>
        <end position="170"/>
    </location>
</feature>
<reference evidence="2" key="1">
    <citation type="submission" date="2020-02" db="EMBL/GenBank/DDBJ databases">
        <authorList>
            <person name="Meier V. D."/>
        </authorList>
    </citation>
    <scope>NUCLEOTIDE SEQUENCE</scope>
    <source>
        <strain evidence="2">AVDCRST_MAG38</strain>
    </source>
</reference>
<evidence type="ECO:0000256" key="1">
    <source>
        <dbReference type="SAM" id="MobiDB-lite"/>
    </source>
</evidence>
<protein>
    <submittedName>
        <fullName evidence="2">Uncharacterized protein</fullName>
    </submittedName>
</protein>
<evidence type="ECO:0000313" key="2">
    <source>
        <dbReference type="EMBL" id="CAA9482204.1"/>
    </source>
</evidence>
<sequence length="379" mass="40487">MAAEGVTPPGGGAGETARHLSACFHALRELVHGSCRWLALEPRLDVKYALADQIHDDARSARAVSRRLHELRPPLDASRPGPALAALLDSLSSAGSADAYLRIAYGELKPRLAATVEQRVAATDPWRDEPSLRALLELRHRQRYHLADLPATGARAAAAGAPLEAEPTGGRARRLRPQPPIEAPARDGYVAVVSAAASIPSGARLIQALGRTAASAAAPTGGPASSLLHALMHERVCWAEVATRTSHEHPELPGAFHLDMAKLAWDASRHAQALERLLGRFGAGHWGQDPVSLAEFRSLYRPQLDERLARMRDAARERLERRPGIWSAAGAAPAAGDELRETVDLLLADDQDHFECLADWGKRLGGAGAPGPEAPHSSS</sequence>
<dbReference type="EMBL" id="CADCVJ010000174">
    <property type="protein sequence ID" value="CAA9482204.1"/>
    <property type="molecule type" value="Genomic_DNA"/>
</dbReference>
<name>A0A6J4S2Y9_9ACTN</name>
<accession>A0A6J4S2Y9</accession>
<gene>
    <name evidence="2" type="ORF">AVDCRST_MAG38-2109</name>
</gene>
<feature type="region of interest" description="Disordered" evidence="1">
    <location>
        <begin position="160"/>
        <end position="181"/>
    </location>
</feature>
<dbReference type="AlphaFoldDB" id="A0A6J4S2Y9"/>